<proteinExistence type="inferred from homology"/>
<reference evidence="4 5" key="1">
    <citation type="submission" date="2018-11" db="EMBL/GenBank/DDBJ databases">
        <title>Genomes From Bacteria Associated with the Canine Oral Cavity: a Test Case for Automated Genome-Based Taxonomic Assignment.</title>
        <authorList>
            <person name="Coil D.A."/>
            <person name="Jospin G."/>
            <person name="Darling A.E."/>
            <person name="Wallis C."/>
            <person name="Davis I.J."/>
            <person name="Harris S."/>
            <person name="Eisen J.A."/>
            <person name="Holcombe L.J."/>
            <person name="O'Flynn C."/>
        </authorList>
    </citation>
    <scope>NUCLEOTIDE SEQUENCE [LARGE SCALE GENOMIC DNA]</scope>
    <source>
        <strain evidence="4 5">OH2822_COT-296</strain>
    </source>
</reference>
<dbReference type="InterPro" id="IPR036186">
    <property type="entry name" value="Serpin_sf"/>
</dbReference>
<evidence type="ECO:0000313" key="4">
    <source>
        <dbReference type="EMBL" id="RRD51420.1"/>
    </source>
</evidence>
<dbReference type="GO" id="GO:0004867">
    <property type="term" value="F:serine-type endopeptidase inhibitor activity"/>
    <property type="evidence" value="ECO:0007669"/>
    <property type="project" value="InterPro"/>
</dbReference>
<evidence type="ECO:0000313" key="5">
    <source>
        <dbReference type="Proteomes" id="UP000280935"/>
    </source>
</evidence>
<feature type="signal peptide" evidence="2">
    <location>
        <begin position="1"/>
        <end position="19"/>
    </location>
</feature>
<dbReference type="InterPro" id="IPR042178">
    <property type="entry name" value="Serpin_sf_1"/>
</dbReference>
<accession>A0A3P1X176</accession>
<dbReference type="SMART" id="SM00093">
    <property type="entry name" value="SERPIN"/>
    <property type="match status" value="1"/>
</dbReference>
<sequence>MKLTRRTLMLGGLAAAALSGCGSTPLKPTETLISAVTHETFPPTTPHVAELAAFSRTLGWNILRSGEEGANRLLSPSSLISALVLVGLGASGRTASSLDAAFGMSAEERAAATNALRYTLAAYEHLPEKVDVDSPPEHPIAHQASRILLIDDTTPKDPFLDAAKRYFDMGVDRVARSDAEGNLHAWVKQHTAGLIETSAIEVTADTLLVLQDAILFAARWATEFSIEAILPFTTPTGTKDIEVVEDTLTCRYATAHDWQAIRLPYTEGFAMDVLLPPPGTLPLDAEADLITELTDLLTGATPQPVEVGLPKLDTRHTTDLLTALAGQGIELGEVGGIVDGAGVGQAMQQARLQISAKGTVGAAVTEITVETSAQIPPAVSFIVDRPYAINVIAEDTQWSLFLAAITDPTDKG</sequence>
<keyword evidence="2" id="KW-0732">Signal</keyword>
<dbReference type="PROSITE" id="PS51318">
    <property type="entry name" value="TAT"/>
    <property type="match status" value="1"/>
</dbReference>
<feature type="chain" id="PRO_5039565839" description="Serpin domain-containing protein" evidence="2">
    <location>
        <begin position="20"/>
        <end position="412"/>
    </location>
</feature>
<dbReference type="SUPFAM" id="SSF56574">
    <property type="entry name" value="Serpins"/>
    <property type="match status" value="1"/>
</dbReference>
<dbReference type="Gene3D" id="2.30.39.10">
    <property type="entry name" value="Alpha-1-antitrypsin, domain 1"/>
    <property type="match status" value="1"/>
</dbReference>
<evidence type="ECO:0000256" key="1">
    <source>
        <dbReference type="RuleBase" id="RU000411"/>
    </source>
</evidence>
<name>A0A3P1X176_9ACTN</name>
<dbReference type="Proteomes" id="UP000280935">
    <property type="component" value="Unassembled WGS sequence"/>
</dbReference>
<dbReference type="InterPro" id="IPR023796">
    <property type="entry name" value="Serpin_dom"/>
</dbReference>
<comment type="similarity">
    <text evidence="1">Belongs to the serpin family.</text>
</comment>
<evidence type="ECO:0000259" key="3">
    <source>
        <dbReference type="SMART" id="SM00093"/>
    </source>
</evidence>
<comment type="caution">
    <text evidence="4">The sequence shown here is derived from an EMBL/GenBank/DDBJ whole genome shotgun (WGS) entry which is preliminary data.</text>
</comment>
<protein>
    <recommendedName>
        <fullName evidence="3">Serpin domain-containing protein</fullName>
    </recommendedName>
</protein>
<feature type="domain" description="Serpin" evidence="3">
    <location>
        <begin position="61"/>
        <end position="408"/>
    </location>
</feature>
<dbReference type="InterPro" id="IPR042185">
    <property type="entry name" value="Serpin_sf_2"/>
</dbReference>
<dbReference type="OrthoDB" id="9764871at2"/>
<dbReference type="EMBL" id="RQYT01000001">
    <property type="protein sequence ID" value="RRD51420.1"/>
    <property type="molecule type" value="Genomic_DNA"/>
</dbReference>
<dbReference type="RefSeq" id="WP_125226521.1">
    <property type="nucleotide sequence ID" value="NZ_RQYT01000001.1"/>
</dbReference>
<evidence type="ECO:0000256" key="2">
    <source>
        <dbReference type="SAM" id="SignalP"/>
    </source>
</evidence>
<dbReference type="Pfam" id="PF00079">
    <property type="entry name" value="Serpin"/>
    <property type="match status" value="1"/>
</dbReference>
<dbReference type="PROSITE" id="PS51257">
    <property type="entry name" value="PROKAR_LIPOPROTEIN"/>
    <property type="match status" value="1"/>
</dbReference>
<dbReference type="AlphaFoldDB" id="A0A3P1X176"/>
<dbReference type="PANTHER" id="PTHR11461:SF211">
    <property type="entry name" value="GH10112P-RELATED"/>
    <property type="match status" value="1"/>
</dbReference>
<organism evidence="4 5">
    <name type="scientific">Arachnia propionica</name>
    <dbReference type="NCBI Taxonomy" id="1750"/>
    <lineage>
        <taxon>Bacteria</taxon>
        <taxon>Bacillati</taxon>
        <taxon>Actinomycetota</taxon>
        <taxon>Actinomycetes</taxon>
        <taxon>Propionibacteriales</taxon>
        <taxon>Propionibacteriaceae</taxon>
        <taxon>Arachnia</taxon>
    </lineage>
</organism>
<dbReference type="InterPro" id="IPR006311">
    <property type="entry name" value="TAT_signal"/>
</dbReference>
<dbReference type="PANTHER" id="PTHR11461">
    <property type="entry name" value="SERINE PROTEASE INHIBITOR, SERPIN"/>
    <property type="match status" value="1"/>
</dbReference>
<dbReference type="GO" id="GO:0005615">
    <property type="term" value="C:extracellular space"/>
    <property type="evidence" value="ECO:0007669"/>
    <property type="project" value="InterPro"/>
</dbReference>
<dbReference type="InterPro" id="IPR000215">
    <property type="entry name" value="Serpin_fam"/>
</dbReference>
<gene>
    <name evidence="4" type="ORF">EII35_00615</name>
</gene>
<dbReference type="Gene3D" id="3.30.497.10">
    <property type="entry name" value="Antithrombin, subunit I, domain 2"/>
    <property type="match status" value="1"/>
</dbReference>